<feature type="region of interest" description="Disordered" evidence="3">
    <location>
        <begin position="479"/>
        <end position="504"/>
    </location>
</feature>
<organism evidence="5 6">
    <name type="scientific">Lithohypha guttulata</name>
    <dbReference type="NCBI Taxonomy" id="1690604"/>
    <lineage>
        <taxon>Eukaryota</taxon>
        <taxon>Fungi</taxon>
        <taxon>Dikarya</taxon>
        <taxon>Ascomycota</taxon>
        <taxon>Pezizomycotina</taxon>
        <taxon>Eurotiomycetes</taxon>
        <taxon>Chaetothyriomycetidae</taxon>
        <taxon>Chaetothyriales</taxon>
        <taxon>Trichomeriaceae</taxon>
        <taxon>Lithohypha</taxon>
    </lineage>
</organism>
<name>A0ABR0K3Z8_9EURO</name>
<comment type="caution">
    <text evidence="5">The sequence shown here is derived from an EMBL/GenBank/DDBJ whole genome shotgun (WGS) entry which is preliminary data.</text>
</comment>
<feature type="transmembrane region" description="Helical" evidence="4">
    <location>
        <begin position="416"/>
        <end position="438"/>
    </location>
</feature>
<accession>A0ABR0K3Z8</accession>
<dbReference type="Pfam" id="PF07690">
    <property type="entry name" value="MFS_1"/>
    <property type="match status" value="1"/>
</dbReference>
<feature type="transmembrane region" description="Helical" evidence="4">
    <location>
        <begin position="102"/>
        <end position="121"/>
    </location>
</feature>
<proteinExistence type="predicted"/>
<evidence type="ECO:0000313" key="6">
    <source>
        <dbReference type="Proteomes" id="UP001345013"/>
    </source>
</evidence>
<evidence type="ECO:0000313" key="5">
    <source>
        <dbReference type="EMBL" id="KAK5086091.1"/>
    </source>
</evidence>
<dbReference type="InterPro" id="IPR011701">
    <property type="entry name" value="MFS"/>
</dbReference>
<feature type="transmembrane region" description="Helical" evidence="4">
    <location>
        <begin position="363"/>
        <end position="396"/>
    </location>
</feature>
<feature type="transmembrane region" description="Helical" evidence="4">
    <location>
        <begin position="283"/>
        <end position="305"/>
    </location>
</feature>
<reference evidence="5 6" key="1">
    <citation type="submission" date="2023-08" db="EMBL/GenBank/DDBJ databases">
        <title>Black Yeasts Isolated from many extreme environments.</title>
        <authorList>
            <person name="Coleine C."/>
            <person name="Stajich J.E."/>
            <person name="Selbmann L."/>
        </authorList>
    </citation>
    <scope>NUCLEOTIDE SEQUENCE [LARGE SCALE GENOMIC DNA]</scope>
    <source>
        <strain evidence="5 6">CCFEE 5885</strain>
    </source>
</reference>
<evidence type="ECO:0000256" key="3">
    <source>
        <dbReference type="SAM" id="MobiDB-lite"/>
    </source>
</evidence>
<dbReference type="Gene3D" id="1.20.1250.20">
    <property type="entry name" value="MFS general substrate transporter like domains"/>
    <property type="match status" value="2"/>
</dbReference>
<feature type="transmembrane region" description="Helical" evidence="4">
    <location>
        <begin position="230"/>
        <end position="253"/>
    </location>
</feature>
<dbReference type="InterPro" id="IPR036259">
    <property type="entry name" value="MFS_trans_sf"/>
</dbReference>
<dbReference type="PANTHER" id="PTHR43702">
    <property type="entry name" value="L-FUCOSE-PROTON SYMPORTER"/>
    <property type="match status" value="1"/>
</dbReference>
<feature type="transmembrane region" description="Helical" evidence="4">
    <location>
        <begin position="325"/>
        <end position="343"/>
    </location>
</feature>
<feature type="transmembrane region" description="Helical" evidence="4">
    <location>
        <begin position="450"/>
        <end position="467"/>
    </location>
</feature>
<sequence length="504" mass="53742">MSASSFKIVTFFKALDIQHGATVASDAITPVQEWRGVSIYSLLFLMWGLAYGLLDIMNYHIKVAIGVDRASAAFLAMAYYFAYIPGALLIGGPMVKRAGYRAAAVLGLVLLAIGDQVMAVGASNLSLNQMCLAHFVVGLGVSTLERTANAYAVQCGPRSRATLRILIAQSCAALGTVIAPPLASAIIFDPSKQGLLPLPNPSDPSRCLMPPPPSKDEAGDLGTVVSFYRYISVGIFGLALVLGLVFFATRWVIEPVVLASPKLDQARWKVWKHPLVSRKYLRLWLGVAANFCNLGCQVTVAQFFFEHMRVNGCLSDKFAANMMMYAQILFLFGRLAAAGLIEIPAIPCLKGSKTAQTLFRARYVLAVFVAVATAFTGAGIAASGTTAMACAAVIMFFEAPSFPMIFEMASSGLGEWTPFAESAIIMSICGGGLVPFINGKLADQFGVSKAWSLATGLFGMVFFYIMLNSAVPSWRHSVDGAHGEDTDAPSEDLELTGNGKSSAS</sequence>
<comment type="subcellular location">
    <subcellularLocation>
        <location evidence="1">Cell inner membrane</location>
        <topology evidence="1">Multi-pass membrane protein</topology>
    </subcellularLocation>
</comment>
<dbReference type="InterPro" id="IPR050375">
    <property type="entry name" value="MFS_TsgA-like"/>
</dbReference>
<keyword evidence="2" id="KW-1003">Cell membrane</keyword>
<evidence type="ECO:0000256" key="2">
    <source>
        <dbReference type="ARBA" id="ARBA00022475"/>
    </source>
</evidence>
<dbReference type="SUPFAM" id="SSF103473">
    <property type="entry name" value="MFS general substrate transporter"/>
    <property type="match status" value="1"/>
</dbReference>
<gene>
    <name evidence="5" type="ORF">LTR24_007096</name>
</gene>
<keyword evidence="6" id="KW-1185">Reference proteome</keyword>
<feature type="transmembrane region" description="Helical" evidence="4">
    <location>
        <begin position="71"/>
        <end position="90"/>
    </location>
</feature>
<feature type="transmembrane region" description="Helical" evidence="4">
    <location>
        <begin position="165"/>
        <end position="188"/>
    </location>
</feature>
<feature type="transmembrane region" description="Helical" evidence="4">
    <location>
        <begin position="127"/>
        <end position="144"/>
    </location>
</feature>
<feature type="transmembrane region" description="Helical" evidence="4">
    <location>
        <begin position="39"/>
        <end position="59"/>
    </location>
</feature>
<dbReference type="EMBL" id="JAVRRG010000101">
    <property type="protein sequence ID" value="KAK5086091.1"/>
    <property type="molecule type" value="Genomic_DNA"/>
</dbReference>
<keyword evidence="4" id="KW-0472">Membrane</keyword>
<dbReference type="Proteomes" id="UP001345013">
    <property type="component" value="Unassembled WGS sequence"/>
</dbReference>
<dbReference type="PANTHER" id="PTHR43702:SF3">
    <property type="entry name" value="PROTEIN TSGA"/>
    <property type="match status" value="1"/>
</dbReference>
<keyword evidence="4" id="KW-0812">Transmembrane</keyword>
<keyword evidence="4" id="KW-1133">Transmembrane helix</keyword>
<evidence type="ECO:0000256" key="4">
    <source>
        <dbReference type="SAM" id="Phobius"/>
    </source>
</evidence>
<evidence type="ECO:0000256" key="1">
    <source>
        <dbReference type="ARBA" id="ARBA00004429"/>
    </source>
</evidence>
<protein>
    <submittedName>
        <fullName evidence="5">Uncharacterized protein</fullName>
    </submittedName>
</protein>